<dbReference type="PANTHER" id="PTHR47338">
    <property type="entry name" value="ZN(II)2CYS6 TRANSCRIPTION FACTOR (EUROFUNG)-RELATED"/>
    <property type="match status" value="1"/>
</dbReference>
<keyword evidence="2" id="KW-0479">Metal-binding</keyword>
<dbReference type="OrthoDB" id="103349at2759"/>
<dbReference type="PROSITE" id="PS50048">
    <property type="entry name" value="ZN2_CY6_FUNGAL_2"/>
    <property type="match status" value="2"/>
</dbReference>
<dbReference type="CDD" id="cd00067">
    <property type="entry name" value="GAL4"/>
    <property type="match status" value="2"/>
</dbReference>
<accession>A0A2V1DJL3</accession>
<dbReference type="InterPro" id="IPR036864">
    <property type="entry name" value="Zn2-C6_fun-type_DNA-bd_sf"/>
</dbReference>
<evidence type="ECO:0000313" key="9">
    <source>
        <dbReference type="Proteomes" id="UP000244855"/>
    </source>
</evidence>
<keyword evidence="3" id="KW-0805">Transcription regulation</keyword>
<dbReference type="Pfam" id="PF04082">
    <property type="entry name" value="Fungal_trans"/>
    <property type="match status" value="1"/>
</dbReference>
<dbReference type="PROSITE" id="PS00463">
    <property type="entry name" value="ZN2_CY6_FUNGAL_1"/>
    <property type="match status" value="2"/>
</dbReference>
<dbReference type="GO" id="GO:0003677">
    <property type="term" value="F:DNA binding"/>
    <property type="evidence" value="ECO:0007669"/>
    <property type="project" value="InterPro"/>
</dbReference>
<dbReference type="Pfam" id="PF00172">
    <property type="entry name" value="Zn_clus"/>
    <property type="match status" value="2"/>
</dbReference>
<gene>
    <name evidence="8" type="ORF">DM02DRAFT_729930</name>
</gene>
<evidence type="ECO:0000256" key="4">
    <source>
        <dbReference type="ARBA" id="ARBA00023163"/>
    </source>
</evidence>
<dbReference type="GO" id="GO:0000981">
    <property type="term" value="F:DNA-binding transcription factor activity, RNA polymerase II-specific"/>
    <property type="evidence" value="ECO:0007669"/>
    <property type="project" value="InterPro"/>
</dbReference>
<evidence type="ECO:0000256" key="3">
    <source>
        <dbReference type="ARBA" id="ARBA00023015"/>
    </source>
</evidence>
<dbReference type="GO" id="GO:0008270">
    <property type="term" value="F:zinc ion binding"/>
    <property type="evidence" value="ECO:0007669"/>
    <property type="project" value="InterPro"/>
</dbReference>
<feature type="compositionally biased region" description="Polar residues" evidence="6">
    <location>
        <begin position="805"/>
        <end position="820"/>
    </location>
</feature>
<feature type="region of interest" description="Disordered" evidence="6">
    <location>
        <begin position="674"/>
        <end position="717"/>
    </location>
</feature>
<evidence type="ECO:0000256" key="6">
    <source>
        <dbReference type="SAM" id="MobiDB-lite"/>
    </source>
</evidence>
<evidence type="ECO:0000256" key="2">
    <source>
        <dbReference type="ARBA" id="ARBA00022723"/>
    </source>
</evidence>
<dbReference type="InterPro" id="IPR007219">
    <property type="entry name" value="XnlR_reg_dom"/>
</dbReference>
<organism evidence="8 9">
    <name type="scientific">Periconia macrospinosa</name>
    <dbReference type="NCBI Taxonomy" id="97972"/>
    <lineage>
        <taxon>Eukaryota</taxon>
        <taxon>Fungi</taxon>
        <taxon>Dikarya</taxon>
        <taxon>Ascomycota</taxon>
        <taxon>Pezizomycotina</taxon>
        <taxon>Dothideomycetes</taxon>
        <taxon>Pleosporomycetidae</taxon>
        <taxon>Pleosporales</taxon>
        <taxon>Massarineae</taxon>
        <taxon>Periconiaceae</taxon>
        <taxon>Periconia</taxon>
    </lineage>
</organism>
<dbReference type="STRING" id="97972.A0A2V1DJL3"/>
<feature type="region of interest" description="Disordered" evidence="6">
    <location>
        <begin position="184"/>
        <end position="219"/>
    </location>
</feature>
<dbReference type="SMART" id="SM00066">
    <property type="entry name" value="GAL4"/>
    <property type="match status" value="2"/>
</dbReference>
<dbReference type="SUPFAM" id="SSF57701">
    <property type="entry name" value="Zn2/Cys6 DNA-binding domain"/>
    <property type="match status" value="2"/>
</dbReference>
<dbReference type="InterPro" id="IPR001138">
    <property type="entry name" value="Zn2Cys6_DnaBD"/>
</dbReference>
<feature type="compositionally biased region" description="Low complexity" evidence="6">
    <location>
        <begin position="848"/>
        <end position="861"/>
    </location>
</feature>
<keyword evidence="9" id="KW-1185">Reference proteome</keyword>
<feature type="region of interest" description="Disordered" evidence="6">
    <location>
        <begin position="770"/>
        <end position="868"/>
    </location>
</feature>
<feature type="domain" description="Zn(2)-C6 fungal-type" evidence="7">
    <location>
        <begin position="133"/>
        <end position="163"/>
    </location>
</feature>
<feature type="compositionally biased region" description="Low complexity" evidence="6">
    <location>
        <begin position="674"/>
        <end position="687"/>
    </location>
</feature>
<evidence type="ECO:0000313" key="8">
    <source>
        <dbReference type="EMBL" id="PVH98362.1"/>
    </source>
</evidence>
<proteinExistence type="predicted"/>
<keyword evidence="4" id="KW-0804">Transcription</keyword>
<dbReference type="Gene3D" id="4.10.240.10">
    <property type="entry name" value="Zn(2)-C6 fungal-type DNA-binding domain"/>
    <property type="match status" value="2"/>
</dbReference>
<reference evidence="8 9" key="1">
    <citation type="journal article" date="2018" name="Sci. Rep.">
        <title>Comparative genomics provides insights into the lifestyle and reveals functional heterogeneity of dark septate endophytic fungi.</title>
        <authorList>
            <person name="Knapp D.G."/>
            <person name="Nemeth J.B."/>
            <person name="Barry K."/>
            <person name="Hainaut M."/>
            <person name="Henrissat B."/>
            <person name="Johnson J."/>
            <person name="Kuo A."/>
            <person name="Lim J.H.P."/>
            <person name="Lipzen A."/>
            <person name="Nolan M."/>
            <person name="Ohm R.A."/>
            <person name="Tamas L."/>
            <person name="Grigoriev I.V."/>
            <person name="Spatafora J.W."/>
            <person name="Nagy L.G."/>
            <person name="Kovacs G.M."/>
        </authorList>
    </citation>
    <scope>NUCLEOTIDE SEQUENCE [LARGE SCALE GENOMIC DNA]</scope>
    <source>
        <strain evidence="8 9">DSE2036</strain>
    </source>
</reference>
<comment type="subcellular location">
    <subcellularLocation>
        <location evidence="1">Nucleus</location>
    </subcellularLocation>
</comment>
<dbReference type="GO" id="GO:0005634">
    <property type="term" value="C:nucleus"/>
    <property type="evidence" value="ECO:0007669"/>
    <property type="project" value="UniProtKB-SubCell"/>
</dbReference>
<feature type="region of interest" description="Disordered" evidence="6">
    <location>
        <begin position="736"/>
        <end position="755"/>
    </location>
</feature>
<evidence type="ECO:0000256" key="5">
    <source>
        <dbReference type="ARBA" id="ARBA00023242"/>
    </source>
</evidence>
<dbReference type="PANTHER" id="PTHR47338:SF7">
    <property type="entry name" value="ZN(II)2CYS6 TRANSCRIPTION FACTOR (EUROFUNG)"/>
    <property type="match status" value="1"/>
</dbReference>
<sequence>MYSFPHEGWFFGEIDNVRPVIVCRYVPVCGDVETEVIGGMRDELQVRKLSFSKLDRVTDVCCFRVTGSFVGPKTCAQCRQRKVRCDKRPGSCSNCERLNMQCSPFIGINNSTTPYQNGHPEGVLKRRLRNAGACSACKRKKIKCTGTLPDCKACKDRAIPCTYPAAKRQRRRSESASGSNIIVGCETTGVDESPQDVQGITDPQPLPDLSPSSDEANVATGEAEKAEEIVAGTTEPTQHSLNNLVEVFFETVYPMPSYAFLHPQTTKRRCQSKDKHKALSLALCSAASLYIQAGKNRKAAATSSAETAAWIQTAEQNIWLHLEQPSISHLQALLLVIHYYMDTGRFSRAFMLIATAARFAAVLRLNHERHHLNPIAREVGRRILWSLKIVERYFSHGLAEFDLLPFEAIYIDFPQKEETFSGLTSYPEEAGAYQLLVRLEVVRRDIIKLTRNITLLEKPWSNLPELINYHRQAIANIGASPSLMNPDAVMDPDAIARDSWLPRRILAYISWQQAQCDLYRILLPGYSEAAPCTVLKGYDPLELIAAEEKCMRHATNIIHIFTALNQYSDRHHLLEFDTAICAYHATRLLLFISCFGKGPNRLSPEFALSRGQLCLAALKRFFFSSALVAPIIKELEQSMHVFLEQQLQTQTNHNNTPLPSGASRPETQAHALTTESELLSTNTYTTSDPLTHESQNSSDQTTFNSAQSKHLSSAAQARQRLAIHSLLRRADFQGDDSEDHVADAQTPEPLHSDTYITNSNYASVQSRNIRSQPLVPPPHDEQNNCHQPSPLLPAQPRANRDGVYSPNTHLQFPRNSALSTSKHRDDRHEVIHLQDSIPSHHHPPPSTVIPSSSSPDPLLSPCEKGPTPLSKLHLESGAMQADSVTGIGSADTMERDMFSWWGQQDWGWLFERAGA</sequence>
<evidence type="ECO:0000256" key="1">
    <source>
        <dbReference type="ARBA" id="ARBA00004123"/>
    </source>
</evidence>
<dbReference type="GO" id="GO:0006351">
    <property type="term" value="P:DNA-templated transcription"/>
    <property type="evidence" value="ECO:0007669"/>
    <property type="project" value="InterPro"/>
</dbReference>
<feature type="compositionally biased region" description="Polar residues" evidence="6">
    <location>
        <begin position="688"/>
        <end position="716"/>
    </location>
</feature>
<keyword evidence="5" id="KW-0539">Nucleus</keyword>
<dbReference type="EMBL" id="KZ805415">
    <property type="protein sequence ID" value="PVH98362.1"/>
    <property type="molecule type" value="Genomic_DNA"/>
</dbReference>
<feature type="domain" description="Zn(2)-C6 fungal-type" evidence="7">
    <location>
        <begin position="74"/>
        <end position="103"/>
    </location>
</feature>
<dbReference type="AlphaFoldDB" id="A0A2V1DJL3"/>
<dbReference type="CDD" id="cd12148">
    <property type="entry name" value="fungal_TF_MHR"/>
    <property type="match status" value="1"/>
</dbReference>
<evidence type="ECO:0000259" key="7">
    <source>
        <dbReference type="PROSITE" id="PS50048"/>
    </source>
</evidence>
<protein>
    <recommendedName>
        <fullName evidence="7">Zn(2)-C6 fungal-type domain-containing protein</fullName>
    </recommendedName>
</protein>
<name>A0A2V1DJL3_9PLEO</name>
<feature type="compositionally biased region" description="Basic and acidic residues" evidence="6">
    <location>
        <begin position="822"/>
        <end position="832"/>
    </location>
</feature>
<dbReference type="InterPro" id="IPR050815">
    <property type="entry name" value="TF_fung"/>
</dbReference>
<dbReference type="Proteomes" id="UP000244855">
    <property type="component" value="Unassembled WGS sequence"/>
</dbReference>